<dbReference type="AlphaFoldDB" id="A0A9P6SZD0"/>
<comment type="caution">
    <text evidence="1">The sequence shown here is derived from an EMBL/GenBank/DDBJ whole genome shotgun (WGS) entry which is preliminary data.</text>
</comment>
<name>A0A9P6SZD0_9FUNG</name>
<keyword evidence="2" id="KW-1185">Reference proteome</keyword>
<dbReference type="EMBL" id="JAAAID010000899">
    <property type="protein sequence ID" value="KAG0013045.1"/>
    <property type="molecule type" value="Genomic_DNA"/>
</dbReference>
<reference evidence="1" key="1">
    <citation type="journal article" date="2020" name="Fungal Divers.">
        <title>Resolving the Mortierellaceae phylogeny through synthesis of multi-gene phylogenetics and phylogenomics.</title>
        <authorList>
            <person name="Vandepol N."/>
            <person name="Liber J."/>
            <person name="Desiro A."/>
            <person name="Na H."/>
            <person name="Kennedy M."/>
            <person name="Barry K."/>
            <person name="Grigoriev I.V."/>
            <person name="Miller A.N."/>
            <person name="O'Donnell K."/>
            <person name="Stajich J.E."/>
            <person name="Bonito G."/>
        </authorList>
    </citation>
    <scope>NUCLEOTIDE SEQUENCE</scope>
    <source>
        <strain evidence="1">NRRL 2769</strain>
    </source>
</reference>
<protein>
    <submittedName>
        <fullName evidence="1">Uncharacterized protein</fullName>
    </submittedName>
</protein>
<organism evidence="1 2">
    <name type="scientific">Entomortierella chlamydospora</name>
    <dbReference type="NCBI Taxonomy" id="101097"/>
    <lineage>
        <taxon>Eukaryota</taxon>
        <taxon>Fungi</taxon>
        <taxon>Fungi incertae sedis</taxon>
        <taxon>Mucoromycota</taxon>
        <taxon>Mortierellomycotina</taxon>
        <taxon>Mortierellomycetes</taxon>
        <taxon>Mortierellales</taxon>
        <taxon>Mortierellaceae</taxon>
        <taxon>Entomortierella</taxon>
    </lineage>
</organism>
<sequence length="155" mass="17787">MGRNLIWRAKIEYAPVLFVESSLEDEIKDQIEQVQMIFHPNEPIRFVDGTNGHAQRVTVLNNMGNLMMLYFVWDDQSCEDGLLVLHCREEDYGPVMALRLKMEDAINLAWKEHVGLCTFDQLVESGKGVNAYHIEVNEDWKKGIPGPGYYMPGTI</sequence>
<dbReference type="Proteomes" id="UP000703661">
    <property type="component" value="Unassembled WGS sequence"/>
</dbReference>
<gene>
    <name evidence="1" type="ORF">BGZ80_011318</name>
</gene>
<evidence type="ECO:0000313" key="1">
    <source>
        <dbReference type="EMBL" id="KAG0013045.1"/>
    </source>
</evidence>
<evidence type="ECO:0000313" key="2">
    <source>
        <dbReference type="Proteomes" id="UP000703661"/>
    </source>
</evidence>
<accession>A0A9P6SZD0</accession>
<proteinExistence type="predicted"/>